<feature type="domain" description="GST N-terminal" evidence="1">
    <location>
        <begin position="47"/>
        <end position="131"/>
    </location>
</feature>
<dbReference type="EMBL" id="LAHO01000007">
    <property type="protein sequence ID" value="KKO45838.1"/>
    <property type="molecule type" value="Genomic_DNA"/>
</dbReference>
<comment type="caution">
    <text evidence="2">The sequence shown here is derived from an EMBL/GenBank/DDBJ whole genome shotgun (WGS) entry which is preliminary data.</text>
</comment>
<protein>
    <submittedName>
        <fullName evidence="2">Glutaredoxin</fullName>
    </submittedName>
</protein>
<gene>
    <name evidence="2" type="ORF">WG68_09030</name>
</gene>
<organism evidence="2 3">
    <name type="scientific">Arsukibacterium ikkense</name>
    <dbReference type="NCBI Taxonomy" id="336831"/>
    <lineage>
        <taxon>Bacteria</taxon>
        <taxon>Pseudomonadati</taxon>
        <taxon>Pseudomonadota</taxon>
        <taxon>Gammaproteobacteria</taxon>
        <taxon>Chromatiales</taxon>
        <taxon>Chromatiaceae</taxon>
        <taxon>Arsukibacterium</taxon>
    </lineage>
</organism>
<dbReference type="SUPFAM" id="SSF52833">
    <property type="entry name" value="Thioredoxin-like"/>
    <property type="match status" value="1"/>
</dbReference>
<dbReference type="Proteomes" id="UP000034228">
    <property type="component" value="Unassembled WGS sequence"/>
</dbReference>
<dbReference type="OrthoDB" id="9793736at2"/>
<sequence>MRLLIRLFFRLVRLILTPFMLITEWLTTPKAINRSPEQLADVNAACQQLVLYQFSACPFCIKVRKEMARLGLNVEKRDAQYNKQYREELATSGGKIKVPCLRIENSDQPTQWLYESSEIIGYLRHCFDNEKRSS</sequence>
<dbReference type="Pfam" id="PF00462">
    <property type="entry name" value="Glutaredoxin"/>
    <property type="match status" value="1"/>
</dbReference>
<dbReference type="InterPro" id="IPR002109">
    <property type="entry name" value="Glutaredoxin"/>
</dbReference>
<dbReference type="InterPro" id="IPR036249">
    <property type="entry name" value="Thioredoxin-like_sf"/>
</dbReference>
<accession>A0A0M2V9I8</accession>
<evidence type="ECO:0000313" key="2">
    <source>
        <dbReference type="EMBL" id="KKO45838.1"/>
    </source>
</evidence>
<dbReference type="PROSITE" id="PS51354">
    <property type="entry name" value="GLUTAREDOXIN_2"/>
    <property type="match status" value="1"/>
</dbReference>
<dbReference type="PATRIC" id="fig|336831.14.peg.2784"/>
<evidence type="ECO:0000313" key="3">
    <source>
        <dbReference type="Proteomes" id="UP000034228"/>
    </source>
</evidence>
<reference evidence="2 3" key="1">
    <citation type="submission" date="2015-03" db="EMBL/GenBank/DDBJ databases">
        <title>Draft genome sequences of two protease-producing strains of Arsukibacterium isolated from two cold and alkaline environments.</title>
        <authorList>
            <person name="Lylloff J.E."/>
            <person name="Skov L.B."/>
            <person name="Jepsen M."/>
            <person name="Hallin P.F."/>
            <person name="Sorensen S.J."/>
            <person name="Stougaard P."/>
            <person name="Glaring M.A."/>
        </authorList>
    </citation>
    <scope>NUCLEOTIDE SEQUENCE [LARGE SCALE GENOMIC DNA]</scope>
    <source>
        <strain evidence="2 3">GCM72</strain>
    </source>
</reference>
<dbReference type="RefSeq" id="WP_046557355.1">
    <property type="nucleotide sequence ID" value="NZ_LAHO01000007.1"/>
</dbReference>
<proteinExistence type="predicted"/>
<dbReference type="AlphaFoldDB" id="A0A0M2V9I8"/>
<name>A0A0M2V9I8_9GAMM</name>
<dbReference type="Gene3D" id="3.40.30.10">
    <property type="entry name" value="Glutaredoxin"/>
    <property type="match status" value="1"/>
</dbReference>
<keyword evidence="3" id="KW-1185">Reference proteome</keyword>
<dbReference type="STRING" id="336831.WG68_09030"/>
<evidence type="ECO:0000259" key="1">
    <source>
        <dbReference type="PROSITE" id="PS50404"/>
    </source>
</evidence>
<dbReference type="PROSITE" id="PS50404">
    <property type="entry name" value="GST_NTER"/>
    <property type="match status" value="1"/>
</dbReference>
<dbReference type="InterPro" id="IPR004045">
    <property type="entry name" value="Glutathione_S-Trfase_N"/>
</dbReference>